<evidence type="ECO:0000256" key="9">
    <source>
        <dbReference type="ARBA" id="ARBA00022723"/>
    </source>
</evidence>
<dbReference type="AlphaFoldDB" id="A0A4R4EBW5"/>
<evidence type="ECO:0000256" key="13">
    <source>
        <dbReference type="ARBA" id="ARBA00041398"/>
    </source>
</evidence>
<evidence type="ECO:0000256" key="11">
    <source>
        <dbReference type="ARBA" id="ARBA00023235"/>
    </source>
</evidence>
<accession>A0A4R4EBW5</accession>
<dbReference type="GO" id="GO:0006006">
    <property type="term" value="P:glucose metabolic process"/>
    <property type="evidence" value="ECO:0007669"/>
    <property type="project" value="UniProtKB-KW"/>
</dbReference>
<protein>
    <recommendedName>
        <fullName evidence="12">Phosphoglucomutase</fullName>
        <ecNumber evidence="6">5.4.2.2</ecNumber>
    </recommendedName>
    <alternativeName>
        <fullName evidence="14">Alpha-phosphoglucomutase</fullName>
    </alternativeName>
    <alternativeName>
        <fullName evidence="13">Glucose phosphomutase</fullName>
    </alternativeName>
</protein>
<proteinExistence type="inferred from homology"/>
<evidence type="ECO:0000256" key="12">
    <source>
        <dbReference type="ARBA" id="ARBA00039995"/>
    </source>
</evidence>
<evidence type="ECO:0000256" key="3">
    <source>
        <dbReference type="ARBA" id="ARBA00005164"/>
    </source>
</evidence>
<comment type="pathway">
    <text evidence="3">Glycolipid metabolism; diglucosyl-diacylglycerol biosynthesis.</text>
</comment>
<feature type="domain" description="Alpha-D-phosphohexomutase alpha/beta/alpha" evidence="18">
    <location>
        <begin position="229"/>
        <end position="323"/>
    </location>
</feature>
<evidence type="ECO:0000256" key="10">
    <source>
        <dbReference type="ARBA" id="ARBA00022842"/>
    </source>
</evidence>
<keyword evidence="10 15" id="KW-0460">Magnesium</keyword>
<dbReference type="PANTHER" id="PTHR45745:SF1">
    <property type="entry name" value="PHOSPHOGLUCOMUTASE 2B-RELATED"/>
    <property type="match status" value="1"/>
</dbReference>
<comment type="caution">
    <text evidence="20">The sequence shown here is derived from an EMBL/GenBank/DDBJ whole genome shotgun (WGS) entry which is preliminary data.</text>
</comment>
<dbReference type="CDD" id="cd05799">
    <property type="entry name" value="PGM2"/>
    <property type="match status" value="1"/>
</dbReference>
<evidence type="ECO:0000259" key="18">
    <source>
        <dbReference type="Pfam" id="PF02879"/>
    </source>
</evidence>
<keyword evidence="21" id="KW-1185">Reference proteome</keyword>
<dbReference type="SUPFAM" id="SSF55957">
    <property type="entry name" value="Phosphoglucomutase, C-terminal domain"/>
    <property type="match status" value="1"/>
</dbReference>
<dbReference type="GO" id="GO:0008973">
    <property type="term" value="F:phosphopentomutase activity"/>
    <property type="evidence" value="ECO:0007669"/>
    <property type="project" value="TreeGrafter"/>
</dbReference>
<dbReference type="InterPro" id="IPR005843">
    <property type="entry name" value="A-D-PHexomutase_C"/>
</dbReference>
<dbReference type="GO" id="GO:0004614">
    <property type="term" value="F:phosphoglucomutase activity"/>
    <property type="evidence" value="ECO:0007669"/>
    <property type="project" value="UniProtKB-EC"/>
</dbReference>
<dbReference type="Proteomes" id="UP000295418">
    <property type="component" value="Unassembled WGS sequence"/>
</dbReference>
<name>A0A4R4EBW5_9BACL</name>
<evidence type="ECO:0000256" key="1">
    <source>
        <dbReference type="ARBA" id="ARBA00000443"/>
    </source>
</evidence>
<dbReference type="SUPFAM" id="SSF53738">
    <property type="entry name" value="Phosphoglucomutase, first 3 domains"/>
    <property type="match status" value="3"/>
</dbReference>
<dbReference type="InterPro" id="IPR036900">
    <property type="entry name" value="A-D-PHexomutase_C_sf"/>
</dbReference>
<dbReference type="GO" id="GO:0006166">
    <property type="term" value="P:purine ribonucleoside salvage"/>
    <property type="evidence" value="ECO:0007669"/>
    <property type="project" value="TreeGrafter"/>
</dbReference>
<dbReference type="EMBL" id="SKFG01000011">
    <property type="protein sequence ID" value="TCZ76817.1"/>
    <property type="molecule type" value="Genomic_DNA"/>
</dbReference>
<dbReference type="Gene3D" id="3.40.120.10">
    <property type="entry name" value="Alpha-D-Glucose-1,6-Bisphosphate, subunit A, domain 3"/>
    <property type="match status" value="3"/>
</dbReference>
<evidence type="ECO:0000256" key="6">
    <source>
        <dbReference type="ARBA" id="ARBA00012728"/>
    </source>
</evidence>
<keyword evidence="8" id="KW-0597">Phosphoprotein</keyword>
<evidence type="ECO:0000256" key="8">
    <source>
        <dbReference type="ARBA" id="ARBA00022553"/>
    </source>
</evidence>
<gene>
    <name evidence="20" type="ORF">E0485_12600</name>
</gene>
<dbReference type="PANTHER" id="PTHR45745">
    <property type="entry name" value="PHOSPHOMANNOMUTASE 45A"/>
    <property type="match status" value="1"/>
</dbReference>
<evidence type="ECO:0000256" key="15">
    <source>
        <dbReference type="RuleBase" id="RU004326"/>
    </source>
</evidence>
<evidence type="ECO:0000259" key="17">
    <source>
        <dbReference type="Pfam" id="PF02878"/>
    </source>
</evidence>
<evidence type="ECO:0000256" key="7">
    <source>
        <dbReference type="ARBA" id="ARBA00022526"/>
    </source>
</evidence>
<dbReference type="Pfam" id="PF02878">
    <property type="entry name" value="PGM_PMM_I"/>
    <property type="match status" value="1"/>
</dbReference>
<dbReference type="Gene3D" id="3.30.310.50">
    <property type="entry name" value="Alpha-D-phosphohexomutase, C-terminal domain"/>
    <property type="match status" value="1"/>
</dbReference>
<dbReference type="InterPro" id="IPR005844">
    <property type="entry name" value="A-D-PHexomutase_a/b/a-I"/>
</dbReference>
<evidence type="ECO:0000256" key="2">
    <source>
        <dbReference type="ARBA" id="ARBA00001946"/>
    </source>
</evidence>
<dbReference type="RefSeq" id="WP_132418405.1">
    <property type="nucleotide sequence ID" value="NZ_SKFG01000011.1"/>
</dbReference>
<keyword evidence="7" id="KW-0119">Carbohydrate metabolism</keyword>
<evidence type="ECO:0000256" key="4">
    <source>
        <dbReference type="ARBA" id="ARBA00005189"/>
    </source>
</evidence>
<comment type="pathway">
    <text evidence="4">Lipid metabolism.</text>
</comment>
<reference evidence="20 21" key="1">
    <citation type="submission" date="2019-03" db="EMBL/GenBank/DDBJ databases">
        <authorList>
            <person name="Kim M.K.M."/>
        </authorList>
    </citation>
    <scope>NUCLEOTIDE SEQUENCE [LARGE SCALE GENOMIC DNA]</scope>
    <source>
        <strain evidence="20 21">18JY21-1</strain>
    </source>
</reference>
<feature type="domain" description="Alpha-D-phosphohexomutase C-terminal" evidence="16">
    <location>
        <begin position="507"/>
        <end position="545"/>
    </location>
</feature>
<comment type="cofactor">
    <cofactor evidence="2">
        <name>Mg(2+)</name>
        <dbReference type="ChEBI" id="CHEBI:18420"/>
    </cofactor>
</comment>
<comment type="catalytic activity">
    <reaction evidence="1">
        <text>alpha-D-glucose 1-phosphate = alpha-D-glucose 6-phosphate</text>
        <dbReference type="Rhea" id="RHEA:23536"/>
        <dbReference type="ChEBI" id="CHEBI:58225"/>
        <dbReference type="ChEBI" id="CHEBI:58601"/>
        <dbReference type="EC" id="5.4.2.2"/>
    </reaction>
</comment>
<evidence type="ECO:0000259" key="19">
    <source>
        <dbReference type="Pfam" id="PF02880"/>
    </source>
</evidence>
<evidence type="ECO:0000256" key="14">
    <source>
        <dbReference type="ARBA" id="ARBA00041467"/>
    </source>
</evidence>
<dbReference type="OrthoDB" id="9806956at2"/>
<evidence type="ECO:0000256" key="5">
    <source>
        <dbReference type="ARBA" id="ARBA00010231"/>
    </source>
</evidence>
<dbReference type="PRINTS" id="PR00509">
    <property type="entry name" value="PGMPMM"/>
</dbReference>
<comment type="similarity">
    <text evidence="5 15">Belongs to the phosphohexose mutase family.</text>
</comment>
<feature type="domain" description="Alpha-D-phosphohexomutase alpha/beta/alpha" evidence="19">
    <location>
        <begin position="331"/>
        <end position="456"/>
    </location>
</feature>
<dbReference type="InterPro" id="IPR005845">
    <property type="entry name" value="A-D-PHexomutase_a/b/a-II"/>
</dbReference>
<evidence type="ECO:0000259" key="16">
    <source>
        <dbReference type="Pfam" id="PF00408"/>
    </source>
</evidence>
<dbReference type="EC" id="5.4.2.2" evidence="6"/>
<dbReference type="InterPro" id="IPR005846">
    <property type="entry name" value="A-D-PHexomutase_a/b/a-III"/>
</dbReference>
<evidence type="ECO:0000313" key="20">
    <source>
        <dbReference type="EMBL" id="TCZ76817.1"/>
    </source>
</evidence>
<evidence type="ECO:0000313" key="21">
    <source>
        <dbReference type="Proteomes" id="UP000295418"/>
    </source>
</evidence>
<dbReference type="Pfam" id="PF02879">
    <property type="entry name" value="PGM_PMM_II"/>
    <property type="match status" value="1"/>
</dbReference>
<keyword evidence="9 15" id="KW-0479">Metal-binding</keyword>
<feature type="domain" description="Alpha-D-phosphohexomutase alpha/beta/alpha" evidence="17">
    <location>
        <begin position="44"/>
        <end position="185"/>
    </location>
</feature>
<dbReference type="Pfam" id="PF02880">
    <property type="entry name" value="PGM_PMM_III"/>
    <property type="match status" value="1"/>
</dbReference>
<dbReference type="Pfam" id="PF00408">
    <property type="entry name" value="PGM_PMM_IV"/>
    <property type="match status" value="1"/>
</dbReference>
<dbReference type="PROSITE" id="PS00710">
    <property type="entry name" value="PGM_PMM"/>
    <property type="match status" value="1"/>
</dbReference>
<dbReference type="InterPro" id="IPR016066">
    <property type="entry name" value="A-D-PHexomutase_CS"/>
</dbReference>
<dbReference type="GO" id="GO:0000287">
    <property type="term" value="F:magnesium ion binding"/>
    <property type="evidence" value="ECO:0007669"/>
    <property type="project" value="InterPro"/>
</dbReference>
<keyword evidence="11" id="KW-0413">Isomerase</keyword>
<keyword evidence="7" id="KW-0313">Glucose metabolism</keyword>
<organism evidence="20 21">
    <name type="scientific">Paenibacillus albiflavus</name>
    <dbReference type="NCBI Taxonomy" id="2545760"/>
    <lineage>
        <taxon>Bacteria</taxon>
        <taxon>Bacillati</taxon>
        <taxon>Bacillota</taxon>
        <taxon>Bacilli</taxon>
        <taxon>Bacillales</taxon>
        <taxon>Paenibacillaceae</taxon>
        <taxon>Paenibacillus</taxon>
    </lineage>
</organism>
<dbReference type="InterPro" id="IPR005841">
    <property type="entry name" value="Alpha-D-phosphohexomutase_SF"/>
</dbReference>
<sequence length="569" mass="62024">MTRVQTLYELWLNDPAVDDATKSELQAIAGSPKEIEDRFYKDLEFGTGGLRGVMGAGTNRLNQYTIGKATQGLANYVLEQASQAKSTDVPSVVIAHDSRHNAKEFSLEAALVLAGNGIKAYLFDDLRPTPELSFAVRDLHASAGIVVTASHNPPEYNGYKVYGPDGGQLTTEGAGAVTAQILSIDSFKDVTKLSREEAEAQGLLEWIGEATDRRFVNAVLAVRQRPEVAKAMGENFRVVYTPLHGAGNHSVRNTLAAAGFEAVKVVAQQELPDPMFSTVASPNPEERAAFTLALETAKAYDADLIIGTDPDCDRMGAIVKDKKGDYQILTGNQSGALMMNYILEAMKERGELPTNGAVIKTIVTSDLGQAIASSYGAQTLNTLTGFKYIGELMTKFAQTGEKTFLFGYEESYGYLAGMHARDKDAVVACLLISEAAAYYKSQGKTLVDVLNELYEQHGYYLEKLESRTMKGIEGVERIRSIMEEWRLTPPADIAGIAVSEVEDFQQGLYGLPHENVIKCKLVDGSWICLRPSGTEPKIKFYFAVKGTTSTDATERLNAVVQSVMERVDK</sequence>
<dbReference type="InterPro" id="IPR016055">
    <property type="entry name" value="A-D-PHexomutase_a/b/a-I/II/III"/>
</dbReference>